<evidence type="ECO:0000313" key="2">
    <source>
        <dbReference type="Proteomes" id="UP000230233"/>
    </source>
</evidence>
<dbReference type="AlphaFoldDB" id="A0A2G5UFN7"/>
<comment type="caution">
    <text evidence="1">The sequence shown here is derived from an EMBL/GenBank/DDBJ whole genome shotgun (WGS) entry which is preliminary data.</text>
</comment>
<organism evidence="1 2">
    <name type="scientific">Caenorhabditis nigoni</name>
    <dbReference type="NCBI Taxonomy" id="1611254"/>
    <lineage>
        <taxon>Eukaryota</taxon>
        <taxon>Metazoa</taxon>
        <taxon>Ecdysozoa</taxon>
        <taxon>Nematoda</taxon>
        <taxon>Chromadorea</taxon>
        <taxon>Rhabditida</taxon>
        <taxon>Rhabditina</taxon>
        <taxon>Rhabditomorpha</taxon>
        <taxon>Rhabditoidea</taxon>
        <taxon>Rhabditidae</taxon>
        <taxon>Peloderinae</taxon>
        <taxon>Caenorhabditis</taxon>
    </lineage>
</organism>
<accession>A0A2G5UFN7</accession>
<gene>
    <name evidence="1" type="primary">Cnig_chr_III.g10411</name>
    <name evidence="1" type="ORF">B9Z55_010411</name>
</gene>
<keyword evidence="2" id="KW-1185">Reference proteome</keyword>
<evidence type="ECO:0000313" key="1">
    <source>
        <dbReference type="EMBL" id="PIC38377.1"/>
    </source>
</evidence>
<name>A0A2G5UFN7_9PELO</name>
<sequence>MSNVVVSPELRRIAPQLTANCQTNFRLGNLVKQRNDSQLNFSEQVINSHPLAASNGTKNICRSVQKVIDKKLTDDNVDNLKIVSCPAVEEETSSRVSSLHAKTPEV</sequence>
<dbReference type="Proteomes" id="UP000230233">
    <property type="component" value="Chromosome III"/>
</dbReference>
<reference evidence="2" key="1">
    <citation type="submission" date="2017-10" db="EMBL/GenBank/DDBJ databases">
        <title>Rapid genome shrinkage in a self-fertile nematode reveals novel sperm competition proteins.</title>
        <authorList>
            <person name="Yin D."/>
            <person name="Schwarz E.M."/>
            <person name="Thomas C.G."/>
            <person name="Felde R.L."/>
            <person name="Korf I.F."/>
            <person name="Cutter A.D."/>
            <person name="Schartner C.M."/>
            <person name="Ralston E.J."/>
            <person name="Meyer B.J."/>
            <person name="Haag E.S."/>
        </authorList>
    </citation>
    <scope>NUCLEOTIDE SEQUENCE [LARGE SCALE GENOMIC DNA]</scope>
    <source>
        <strain evidence="2">JU1422</strain>
    </source>
</reference>
<protein>
    <submittedName>
        <fullName evidence="1">Uncharacterized protein</fullName>
    </submittedName>
</protein>
<proteinExistence type="predicted"/>
<dbReference type="EMBL" id="PDUG01000003">
    <property type="protein sequence ID" value="PIC38377.1"/>
    <property type="molecule type" value="Genomic_DNA"/>
</dbReference>